<keyword evidence="1" id="KW-1133">Transmembrane helix</keyword>
<organism evidence="2 3">
    <name type="scientific">Nitrospirillum amazonense</name>
    <dbReference type="NCBI Taxonomy" id="28077"/>
    <lineage>
        <taxon>Bacteria</taxon>
        <taxon>Pseudomonadati</taxon>
        <taxon>Pseudomonadota</taxon>
        <taxon>Alphaproteobacteria</taxon>
        <taxon>Rhodospirillales</taxon>
        <taxon>Azospirillaceae</taxon>
        <taxon>Nitrospirillum</taxon>
    </lineage>
</organism>
<name>A0A560HAW7_9PROT</name>
<dbReference type="OrthoDB" id="6107348at2"/>
<protein>
    <submittedName>
        <fullName evidence="2">Uncharacterized protein</fullName>
    </submittedName>
</protein>
<dbReference type="RefSeq" id="WP_145732419.1">
    <property type="nucleotide sequence ID" value="NZ_VITR01000006.1"/>
</dbReference>
<feature type="transmembrane region" description="Helical" evidence="1">
    <location>
        <begin position="7"/>
        <end position="28"/>
    </location>
</feature>
<feature type="transmembrane region" description="Helical" evidence="1">
    <location>
        <begin position="40"/>
        <end position="60"/>
    </location>
</feature>
<reference evidence="2 3" key="1">
    <citation type="submission" date="2019-06" db="EMBL/GenBank/DDBJ databases">
        <title>Genomic Encyclopedia of Type Strains, Phase IV (KMG-V): Genome sequencing to study the core and pangenomes of soil and plant-associated prokaryotes.</title>
        <authorList>
            <person name="Whitman W."/>
        </authorList>
    </citation>
    <scope>NUCLEOTIDE SEQUENCE [LARGE SCALE GENOMIC DNA]</scope>
    <source>
        <strain evidence="2 3">BR 11622</strain>
    </source>
</reference>
<evidence type="ECO:0000313" key="3">
    <source>
        <dbReference type="Proteomes" id="UP000315751"/>
    </source>
</evidence>
<accession>A0A560HAW7</accession>
<proteinExistence type="predicted"/>
<comment type="caution">
    <text evidence="2">The sequence shown here is derived from an EMBL/GenBank/DDBJ whole genome shotgun (WGS) entry which is preliminary data.</text>
</comment>
<evidence type="ECO:0000313" key="2">
    <source>
        <dbReference type="EMBL" id="TWB42640.1"/>
    </source>
</evidence>
<keyword evidence="1" id="KW-0812">Transmembrane</keyword>
<dbReference type="Proteomes" id="UP000315751">
    <property type="component" value="Unassembled WGS sequence"/>
</dbReference>
<dbReference type="AlphaFoldDB" id="A0A560HAW7"/>
<feature type="transmembrane region" description="Helical" evidence="1">
    <location>
        <begin position="104"/>
        <end position="123"/>
    </location>
</feature>
<sequence>MPGKRYLIEFVVALLAYALLMTLSLVALNNGWVQGGMRTVVAIAPMVACVGIWGAVVRHLKRSGPEEGRVQLIAIGFAFAGTALLTVTYGFLEVAGFPRLSMFLVWPLMVVLLVLGQFLARWLQGSAEGDEAEGDENDEV</sequence>
<keyword evidence="3" id="KW-1185">Reference proteome</keyword>
<evidence type="ECO:0000256" key="1">
    <source>
        <dbReference type="SAM" id="Phobius"/>
    </source>
</evidence>
<feature type="transmembrane region" description="Helical" evidence="1">
    <location>
        <begin position="72"/>
        <end position="92"/>
    </location>
</feature>
<dbReference type="EMBL" id="VITR01000006">
    <property type="protein sequence ID" value="TWB42640.1"/>
    <property type="molecule type" value="Genomic_DNA"/>
</dbReference>
<gene>
    <name evidence="2" type="ORF">FBZ90_106241</name>
</gene>
<keyword evidence="1" id="KW-0472">Membrane</keyword>